<evidence type="ECO:0000256" key="1">
    <source>
        <dbReference type="ARBA" id="ARBA00007665"/>
    </source>
</evidence>
<dbReference type="Proteomes" id="UP000179230">
    <property type="component" value="Unassembled WGS sequence"/>
</dbReference>
<dbReference type="GO" id="GO:0140469">
    <property type="term" value="P:GCN2-mediated signaling"/>
    <property type="evidence" value="ECO:0007669"/>
    <property type="project" value="TreeGrafter"/>
</dbReference>
<protein>
    <recommendedName>
        <fullName evidence="2">Impact N-terminal domain-containing protein</fullName>
    </recommendedName>
</protein>
<dbReference type="Pfam" id="PF01205">
    <property type="entry name" value="Impact_N"/>
    <property type="match status" value="1"/>
</dbReference>
<dbReference type="PANTHER" id="PTHR16301:SF25">
    <property type="entry name" value="PROTEIN IMPACT"/>
    <property type="match status" value="1"/>
</dbReference>
<dbReference type="PANTHER" id="PTHR16301">
    <property type="entry name" value="IMPACT-RELATED"/>
    <property type="match status" value="1"/>
</dbReference>
<gene>
    <name evidence="3" type="ORF">A2592_03435</name>
</gene>
<reference evidence="3 4" key="1">
    <citation type="journal article" date="2016" name="Nat. Commun.">
        <title>Thousands of microbial genomes shed light on interconnected biogeochemical processes in an aquifer system.</title>
        <authorList>
            <person name="Anantharaman K."/>
            <person name="Brown C.T."/>
            <person name="Hug L.A."/>
            <person name="Sharon I."/>
            <person name="Castelle C.J."/>
            <person name="Probst A.J."/>
            <person name="Thomas B.C."/>
            <person name="Singh A."/>
            <person name="Wilkins M.J."/>
            <person name="Karaoz U."/>
            <person name="Brodie E.L."/>
            <person name="Williams K.H."/>
            <person name="Hubbard S.S."/>
            <person name="Banfield J.F."/>
        </authorList>
    </citation>
    <scope>NUCLEOTIDE SEQUENCE [LARGE SCALE GENOMIC DNA]</scope>
</reference>
<dbReference type="Gene3D" id="3.30.230.30">
    <property type="entry name" value="Impact, N-terminal domain"/>
    <property type="match status" value="1"/>
</dbReference>
<dbReference type="SUPFAM" id="SSF54211">
    <property type="entry name" value="Ribosomal protein S5 domain 2-like"/>
    <property type="match status" value="1"/>
</dbReference>
<dbReference type="GO" id="GO:0006446">
    <property type="term" value="P:regulation of translational initiation"/>
    <property type="evidence" value="ECO:0007669"/>
    <property type="project" value="TreeGrafter"/>
</dbReference>
<organism evidence="3 4">
    <name type="scientific">Candidatus Kaiserbacteria bacterium RIFOXYD1_FULL_42_15</name>
    <dbReference type="NCBI Taxonomy" id="1798532"/>
    <lineage>
        <taxon>Bacteria</taxon>
        <taxon>Candidatus Kaiseribacteriota</taxon>
    </lineage>
</organism>
<evidence type="ECO:0000259" key="2">
    <source>
        <dbReference type="Pfam" id="PF01205"/>
    </source>
</evidence>
<dbReference type="InterPro" id="IPR023582">
    <property type="entry name" value="Impact"/>
</dbReference>
<sequence length="115" mass="13060">MISDRGSRYSASIGFVTGREDIKNFLSKLKTLKKYARADHHSWAARLSHEGTIYETKSDDGETGAGMVILRIMQKRNVTNCIISVTRWFGGIKLEGDRFKHIQDATIYAIDHLDQ</sequence>
<feature type="domain" description="Impact N-terminal" evidence="2">
    <location>
        <begin position="5"/>
        <end position="107"/>
    </location>
</feature>
<dbReference type="EMBL" id="MFMT01000042">
    <property type="protein sequence ID" value="OGG87764.1"/>
    <property type="molecule type" value="Genomic_DNA"/>
</dbReference>
<comment type="caution">
    <text evidence="3">The sequence shown here is derived from an EMBL/GenBank/DDBJ whole genome shotgun (WGS) entry which is preliminary data.</text>
</comment>
<accession>A0A1F6FPH6</accession>
<dbReference type="InterPro" id="IPR020568">
    <property type="entry name" value="Ribosomal_Su5_D2-typ_SF"/>
</dbReference>
<dbReference type="InterPro" id="IPR036956">
    <property type="entry name" value="Impact_N_sf"/>
</dbReference>
<comment type="similarity">
    <text evidence="1">Belongs to the IMPACT family.</text>
</comment>
<proteinExistence type="inferred from homology"/>
<evidence type="ECO:0000313" key="4">
    <source>
        <dbReference type="Proteomes" id="UP000179230"/>
    </source>
</evidence>
<dbReference type="AlphaFoldDB" id="A0A1F6FPH6"/>
<name>A0A1F6FPH6_9BACT</name>
<evidence type="ECO:0000313" key="3">
    <source>
        <dbReference type="EMBL" id="OGG87764.1"/>
    </source>
</evidence>
<dbReference type="GO" id="GO:0005737">
    <property type="term" value="C:cytoplasm"/>
    <property type="evidence" value="ECO:0007669"/>
    <property type="project" value="TreeGrafter"/>
</dbReference>
<dbReference type="InterPro" id="IPR001498">
    <property type="entry name" value="Impact_N"/>
</dbReference>